<dbReference type="Proteomes" id="UP000019487">
    <property type="component" value="Unassembled WGS sequence"/>
</dbReference>
<evidence type="ECO:0000313" key="3">
    <source>
        <dbReference type="Proteomes" id="UP000019487"/>
    </source>
</evidence>
<name>W9CMK1_SCLBF</name>
<dbReference type="PANTHER" id="PTHR47332:SF2">
    <property type="entry name" value="SET-6"/>
    <property type="match status" value="1"/>
</dbReference>
<gene>
    <name evidence="2" type="ORF">SBOR_1553</name>
</gene>
<dbReference type="InterPro" id="IPR046341">
    <property type="entry name" value="SET_dom_sf"/>
</dbReference>
<dbReference type="InterPro" id="IPR053185">
    <property type="entry name" value="SET_domain_protein"/>
</dbReference>
<dbReference type="InterPro" id="IPR001214">
    <property type="entry name" value="SET_dom"/>
</dbReference>
<dbReference type="PROSITE" id="PS50280">
    <property type="entry name" value="SET"/>
    <property type="match status" value="1"/>
</dbReference>
<dbReference type="Gene3D" id="2.170.270.10">
    <property type="entry name" value="SET domain"/>
    <property type="match status" value="1"/>
</dbReference>
<dbReference type="CDD" id="cd20071">
    <property type="entry name" value="SET_SMYD"/>
    <property type="match status" value="1"/>
</dbReference>
<dbReference type="InterPro" id="IPR011990">
    <property type="entry name" value="TPR-like_helical_dom_sf"/>
</dbReference>
<dbReference type="SUPFAM" id="SSF82199">
    <property type="entry name" value="SET domain"/>
    <property type="match status" value="1"/>
</dbReference>
<feature type="domain" description="SET" evidence="1">
    <location>
        <begin position="7"/>
        <end position="130"/>
    </location>
</feature>
<dbReference type="Pfam" id="PF00856">
    <property type="entry name" value="SET"/>
    <property type="match status" value="1"/>
</dbReference>
<evidence type="ECO:0000259" key="1">
    <source>
        <dbReference type="PROSITE" id="PS50280"/>
    </source>
</evidence>
<sequence>MSSSATDLMYTLREVPGKGKGLIATRMIPMGTRILSEKPIIILPEAALDIKALETSLHEQVDALTPGQRQAFLSMHNIYADDVASPYLGIMQTNALPIGDLKSWNGNINRHTVHARRDIENGEEITIFYLGVLNNRKTRQETLRRKFAFTCSCRLCFLPADQSQEIDKRLDDILKLEGFIRRGGMMAILSTSLRILRYVDQQIRLYNELGPNDNGLPRAFFDAAQIAIANGDLARARIIFERAVRGWTVLEGDDSTNVLRYKALSQNPLKHELYGMSMKWKTAVDDVPQGLDSKEFEAWLWRRENPKQPGNST</sequence>
<dbReference type="EMBL" id="AYSA01000056">
    <property type="protein sequence ID" value="ESZ98022.1"/>
    <property type="molecule type" value="Genomic_DNA"/>
</dbReference>
<protein>
    <submittedName>
        <fullName evidence="2">SET domain-containing protein 5</fullName>
    </submittedName>
</protein>
<proteinExistence type="predicted"/>
<evidence type="ECO:0000313" key="2">
    <source>
        <dbReference type="EMBL" id="ESZ98022.1"/>
    </source>
</evidence>
<keyword evidence="3" id="KW-1185">Reference proteome</keyword>
<comment type="caution">
    <text evidence="2">The sequence shown here is derived from an EMBL/GenBank/DDBJ whole genome shotgun (WGS) entry which is preliminary data.</text>
</comment>
<dbReference type="Gene3D" id="1.25.40.10">
    <property type="entry name" value="Tetratricopeptide repeat domain"/>
    <property type="match status" value="1"/>
</dbReference>
<organism evidence="2 3">
    <name type="scientific">Sclerotinia borealis (strain F-4128)</name>
    <dbReference type="NCBI Taxonomy" id="1432307"/>
    <lineage>
        <taxon>Eukaryota</taxon>
        <taxon>Fungi</taxon>
        <taxon>Dikarya</taxon>
        <taxon>Ascomycota</taxon>
        <taxon>Pezizomycotina</taxon>
        <taxon>Leotiomycetes</taxon>
        <taxon>Helotiales</taxon>
        <taxon>Sclerotiniaceae</taxon>
        <taxon>Sclerotinia</taxon>
    </lineage>
</organism>
<dbReference type="HOGENOM" id="CLU_028281_0_0_1"/>
<dbReference type="PANTHER" id="PTHR47332">
    <property type="entry name" value="SET DOMAIN-CONTAINING PROTEIN 5"/>
    <property type="match status" value="1"/>
</dbReference>
<accession>W9CMK1</accession>
<reference evidence="2 3" key="1">
    <citation type="journal article" date="2014" name="Genome Announc.">
        <title>Draft genome sequence of Sclerotinia borealis, a psychrophilic plant pathogenic fungus.</title>
        <authorList>
            <person name="Mardanov A.V."/>
            <person name="Beletsky A.V."/>
            <person name="Kadnikov V.V."/>
            <person name="Ignatov A.N."/>
            <person name="Ravin N.V."/>
        </authorList>
    </citation>
    <scope>NUCLEOTIDE SEQUENCE [LARGE SCALE GENOMIC DNA]</scope>
    <source>
        <strain evidence="3">F-4157</strain>
    </source>
</reference>
<dbReference type="OrthoDB" id="265717at2759"/>
<dbReference type="STRING" id="1432307.W9CMK1"/>
<dbReference type="AlphaFoldDB" id="W9CMK1"/>